<accession>A0A7W9AU80</accession>
<dbReference type="AlphaFoldDB" id="A0A7W9AU80"/>
<proteinExistence type="predicted"/>
<dbReference type="InterPro" id="IPR024524">
    <property type="entry name" value="DUF3800"/>
</dbReference>
<sequence length="215" mass="24162">MQIFCDESGGCDRGTLIVASVTIDPIIADRFVKDFKKKRRVIGEIKGSSFNHDDRLYFFEMLDRINDAASVIVGCTKTVDAGAWLIKSRHEKEIYEELIFQSCSTHLKQNAAISTIRPDGGKYAANVMRQMEVNLQSRFTDTFNSGFFVQFSESHKTAGVQIADVISNTAYKEIAGGNFDLAENPYCGNMWKSGRIRFQHVDLGKDRPVWLSAAE</sequence>
<dbReference type="EMBL" id="JACIJG010000002">
    <property type="protein sequence ID" value="MBB5700674.1"/>
    <property type="molecule type" value="Genomic_DNA"/>
</dbReference>
<dbReference type="Pfam" id="PF12686">
    <property type="entry name" value="DUF3800"/>
    <property type="match status" value="1"/>
</dbReference>
<evidence type="ECO:0008006" key="3">
    <source>
        <dbReference type="Google" id="ProtNLM"/>
    </source>
</evidence>
<protein>
    <recommendedName>
        <fullName evidence="3">DUF3800 domain-containing protein</fullName>
    </recommendedName>
</protein>
<keyword evidence="2" id="KW-1185">Reference proteome</keyword>
<evidence type="ECO:0000313" key="2">
    <source>
        <dbReference type="Proteomes" id="UP000555546"/>
    </source>
</evidence>
<dbReference type="Proteomes" id="UP000555546">
    <property type="component" value="Unassembled WGS sequence"/>
</dbReference>
<name>A0A7W9AU80_9HYPH</name>
<dbReference type="RefSeq" id="WP_183647631.1">
    <property type="nucleotide sequence ID" value="NZ_JACIJG010000002.1"/>
</dbReference>
<gene>
    <name evidence="1" type="ORF">FHS76_000517</name>
</gene>
<reference evidence="1 2" key="1">
    <citation type="submission" date="2020-08" db="EMBL/GenBank/DDBJ databases">
        <title>Genomic Encyclopedia of Type Strains, Phase IV (KMG-IV): sequencing the most valuable type-strain genomes for metagenomic binning, comparative biology and taxonomic classification.</title>
        <authorList>
            <person name="Goeker M."/>
        </authorList>
    </citation>
    <scope>NUCLEOTIDE SEQUENCE [LARGE SCALE GENOMIC DNA]</scope>
    <source>
        <strain evidence="1 2">DSM 26944</strain>
    </source>
</reference>
<organism evidence="1 2">
    <name type="scientific">Brucella daejeonensis</name>
    <dbReference type="NCBI Taxonomy" id="659015"/>
    <lineage>
        <taxon>Bacteria</taxon>
        <taxon>Pseudomonadati</taxon>
        <taxon>Pseudomonadota</taxon>
        <taxon>Alphaproteobacteria</taxon>
        <taxon>Hyphomicrobiales</taxon>
        <taxon>Brucellaceae</taxon>
        <taxon>Brucella/Ochrobactrum group</taxon>
        <taxon>Brucella</taxon>
    </lineage>
</organism>
<evidence type="ECO:0000313" key="1">
    <source>
        <dbReference type="EMBL" id="MBB5700674.1"/>
    </source>
</evidence>
<comment type="caution">
    <text evidence="1">The sequence shown here is derived from an EMBL/GenBank/DDBJ whole genome shotgun (WGS) entry which is preliminary data.</text>
</comment>